<organism evidence="11 12">
    <name type="scientific">Marinicrinis lubricantis</name>
    <dbReference type="NCBI Taxonomy" id="2086470"/>
    <lineage>
        <taxon>Bacteria</taxon>
        <taxon>Bacillati</taxon>
        <taxon>Bacillota</taxon>
        <taxon>Bacilli</taxon>
        <taxon>Bacillales</taxon>
        <taxon>Paenibacillaceae</taxon>
    </lineage>
</organism>
<proteinExistence type="inferred from homology"/>
<dbReference type="Gene3D" id="2.30.30.60">
    <property type="match status" value="1"/>
</dbReference>
<evidence type="ECO:0000256" key="2">
    <source>
        <dbReference type="ARBA" id="ARBA00008017"/>
    </source>
</evidence>
<evidence type="ECO:0000259" key="10">
    <source>
        <dbReference type="Pfam" id="PF21088"/>
    </source>
</evidence>
<dbReference type="InterPro" id="IPR011014">
    <property type="entry name" value="MscS_channel_TM-2"/>
</dbReference>
<dbReference type="Proteomes" id="UP001596250">
    <property type="component" value="Unassembled WGS sequence"/>
</dbReference>
<dbReference type="InterPro" id="IPR049278">
    <property type="entry name" value="MS_channel_C"/>
</dbReference>
<evidence type="ECO:0000256" key="1">
    <source>
        <dbReference type="ARBA" id="ARBA00004651"/>
    </source>
</evidence>
<dbReference type="SUPFAM" id="SSF82861">
    <property type="entry name" value="Mechanosensitive channel protein MscS (YggB), transmembrane region"/>
    <property type="match status" value="1"/>
</dbReference>
<dbReference type="Pfam" id="PF21088">
    <property type="entry name" value="MS_channel_1st"/>
    <property type="match status" value="1"/>
</dbReference>
<feature type="domain" description="Mechanosensitive ion channel transmembrane helices 2/3" evidence="10">
    <location>
        <begin position="81"/>
        <end position="122"/>
    </location>
</feature>
<dbReference type="Pfam" id="PF00924">
    <property type="entry name" value="MS_channel_2nd"/>
    <property type="match status" value="1"/>
</dbReference>
<protein>
    <submittedName>
        <fullName evidence="11">Mechanosensitive ion channel family protein</fullName>
    </submittedName>
</protein>
<feature type="transmembrane region" description="Helical" evidence="7">
    <location>
        <begin position="25"/>
        <end position="46"/>
    </location>
</feature>
<keyword evidence="4 7" id="KW-0812">Transmembrane</keyword>
<accession>A0ABW1IJ23</accession>
<evidence type="ECO:0000256" key="6">
    <source>
        <dbReference type="ARBA" id="ARBA00023136"/>
    </source>
</evidence>
<dbReference type="RefSeq" id="WP_379891250.1">
    <property type="nucleotide sequence ID" value="NZ_CBCSCT010000037.1"/>
</dbReference>
<dbReference type="Pfam" id="PF21082">
    <property type="entry name" value="MS_channel_3rd"/>
    <property type="match status" value="1"/>
</dbReference>
<keyword evidence="5 7" id="KW-1133">Transmembrane helix</keyword>
<evidence type="ECO:0000256" key="7">
    <source>
        <dbReference type="SAM" id="Phobius"/>
    </source>
</evidence>
<dbReference type="EMBL" id="JBHSQV010000001">
    <property type="protein sequence ID" value="MFC5984913.1"/>
    <property type="molecule type" value="Genomic_DNA"/>
</dbReference>
<dbReference type="InterPro" id="IPR011066">
    <property type="entry name" value="MscS_channel_C_sf"/>
</dbReference>
<dbReference type="InterPro" id="IPR006685">
    <property type="entry name" value="MscS_channel_2nd"/>
</dbReference>
<feature type="transmembrane region" description="Helical" evidence="7">
    <location>
        <begin position="78"/>
        <end position="97"/>
    </location>
</feature>
<reference evidence="12" key="1">
    <citation type="journal article" date="2019" name="Int. J. Syst. Evol. Microbiol.">
        <title>The Global Catalogue of Microorganisms (GCM) 10K type strain sequencing project: providing services to taxonomists for standard genome sequencing and annotation.</title>
        <authorList>
            <consortium name="The Broad Institute Genomics Platform"/>
            <consortium name="The Broad Institute Genome Sequencing Center for Infectious Disease"/>
            <person name="Wu L."/>
            <person name="Ma J."/>
        </authorList>
    </citation>
    <scope>NUCLEOTIDE SEQUENCE [LARGE SCALE GENOMIC DNA]</scope>
    <source>
        <strain evidence="12">CCM 8749</strain>
    </source>
</reference>
<evidence type="ECO:0000256" key="5">
    <source>
        <dbReference type="ARBA" id="ARBA00022989"/>
    </source>
</evidence>
<evidence type="ECO:0000313" key="11">
    <source>
        <dbReference type="EMBL" id="MFC5984913.1"/>
    </source>
</evidence>
<dbReference type="InterPro" id="IPR045276">
    <property type="entry name" value="YbiO_bact"/>
</dbReference>
<dbReference type="Gene3D" id="1.10.287.1260">
    <property type="match status" value="1"/>
</dbReference>
<evidence type="ECO:0000256" key="3">
    <source>
        <dbReference type="ARBA" id="ARBA00022475"/>
    </source>
</evidence>
<evidence type="ECO:0000313" key="12">
    <source>
        <dbReference type="Proteomes" id="UP001596250"/>
    </source>
</evidence>
<evidence type="ECO:0000256" key="4">
    <source>
        <dbReference type="ARBA" id="ARBA00022692"/>
    </source>
</evidence>
<comment type="subcellular location">
    <subcellularLocation>
        <location evidence="1">Cell membrane</location>
        <topology evidence="1">Multi-pass membrane protein</topology>
    </subcellularLocation>
</comment>
<keyword evidence="6 7" id="KW-0472">Membrane</keyword>
<keyword evidence="3" id="KW-1003">Cell membrane</keyword>
<dbReference type="InterPro" id="IPR023408">
    <property type="entry name" value="MscS_beta-dom_sf"/>
</dbReference>
<dbReference type="SUPFAM" id="SSF50182">
    <property type="entry name" value="Sm-like ribonucleoproteins"/>
    <property type="match status" value="1"/>
</dbReference>
<dbReference type="PANTHER" id="PTHR30460:SF0">
    <property type="entry name" value="MODERATE CONDUCTANCE MECHANOSENSITIVE CHANNEL YBIO"/>
    <property type="match status" value="1"/>
</dbReference>
<sequence length="294" mass="32553">MLEKQSSFEQFKDRVIDYFTNPETWLTFGAVLFKIIIILVLARIVVKVSHRAVNHMMQERERNPLKFSARRSQTIGRLINNVISYIVNFIALMLVLSQLGFELMPLLAGAGVLGLAIGFGAQNLVKDVITGFFIIFEDQFGVGDTVQVGNFKGTVEEIGLRVTKIKNWTGEVHIIPNGSITEVTNFSIHNSIAVVDVSVAYEADMDLAMQTIRETAAKVCAAEDSAVKEPEVLGVQSLGASEVIIRVTVECLPNTHFAVGRKLNAELKKALEDKGVEIPYPKMVMISRRENETA</sequence>
<dbReference type="PANTHER" id="PTHR30460">
    <property type="entry name" value="MODERATE CONDUCTANCE MECHANOSENSITIVE CHANNEL YBIO"/>
    <property type="match status" value="1"/>
</dbReference>
<comment type="caution">
    <text evidence="11">The sequence shown here is derived from an EMBL/GenBank/DDBJ whole genome shotgun (WGS) entry which is preliminary data.</text>
</comment>
<gene>
    <name evidence="11" type="ORF">ACFPXP_00125</name>
</gene>
<comment type="similarity">
    <text evidence="2">Belongs to the MscS (TC 1.A.23) family.</text>
</comment>
<keyword evidence="12" id="KW-1185">Reference proteome</keyword>
<feature type="transmembrane region" description="Helical" evidence="7">
    <location>
        <begin position="103"/>
        <end position="125"/>
    </location>
</feature>
<feature type="domain" description="Mechanosensitive ion channel MscS" evidence="8">
    <location>
        <begin position="123"/>
        <end position="187"/>
    </location>
</feature>
<evidence type="ECO:0000259" key="9">
    <source>
        <dbReference type="Pfam" id="PF21082"/>
    </source>
</evidence>
<dbReference type="Gene3D" id="3.30.70.100">
    <property type="match status" value="1"/>
</dbReference>
<feature type="domain" description="Mechanosensitive ion channel MscS C-terminal" evidence="9">
    <location>
        <begin position="194"/>
        <end position="278"/>
    </location>
</feature>
<dbReference type="SUPFAM" id="SSF82689">
    <property type="entry name" value="Mechanosensitive channel protein MscS (YggB), C-terminal domain"/>
    <property type="match status" value="1"/>
</dbReference>
<dbReference type="InterPro" id="IPR010920">
    <property type="entry name" value="LSM_dom_sf"/>
</dbReference>
<dbReference type="InterPro" id="IPR049142">
    <property type="entry name" value="MS_channel_1st"/>
</dbReference>
<name>A0ABW1IJ23_9BACL</name>
<evidence type="ECO:0000259" key="8">
    <source>
        <dbReference type="Pfam" id="PF00924"/>
    </source>
</evidence>